<proteinExistence type="predicted"/>
<dbReference type="GO" id="GO:0016705">
    <property type="term" value="F:oxidoreductase activity, acting on paired donors, with incorporation or reduction of molecular oxygen"/>
    <property type="evidence" value="ECO:0007669"/>
    <property type="project" value="InterPro"/>
</dbReference>
<dbReference type="GO" id="GO:0004497">
    <property type="term" value="F:monooxygenase activity"/>
    <property type="evidence" value="ECO:0007669"/>
    <property type="project" value="InterPro"/>
</dbReference>
<dbReference type="Pfam" id="PF00067">
    <property type="entry name" value="p450"/>
    <property type="match status" value="1"/>
</dbReference>
<name>A0A8H7AE96_9EURO</name>
<protein>
    <recommendedName>
        <fullName evidence="4">Cytochrome P450</fullName>
    </recommendedName>
</protein>
<organism evidence="2 3">
    <name type="scientific">Endocarpon pusillum</name>
    <dbReference type="NCBI Taxonomy" id="364733"/>
    <lineage>
        <taxon>Eukaryota</taxon>
        <taxon>Fungi</taxon>
        <taxon>Dikarya</taxon>
        <taxon>Ascomycota</taxon>
        <taxon>Pezizomycotina</taxon>
        <taxon>Eurotiomycetes</taxon>
        <taxon>Chaetothyriomycetidae</taxon>
        <taxon>Verrucariales</taxon>
        <taxon>Verrucariaceae</taxon>
        <taxon>Endocarpon</taxon>
    </lineage>
</organism>
<keyword evidence="1" id="KW-0349">Heme</keyword>
<dbReference type="PRINTS" id="PR00463">
    <property type="entry name" value="EP450I"/>
</dbReference>
<comment type="caution">
    <text evidence="2">The sequence shown here is derived from an EMBL/GenBank/DDBJ whole genome shotgun (WGS) entry which is preliminary data.</text>
</comment>
<sequence length="531" mass="60083">MIYKLIMVHPGKALPTYSVPNLTKLEVTQPQRDPTVDLLRDAVGAAFVIYQAYLTYRAYQRLAHFDGPRWAPFSRLWLLRNHVSGSQHLGLADVCYKYGPIARVGPNHLLTSDHNVYLRITAARSAWTRSDWYRGWRFDGTVDGLLSERDDKKHNHLRSQMALSYSGKENPDLEERIDARVMDMINLIQRKYVSTPGNLRVLDFCNLASYFSLDVISDISFGEPFGCLEQDRDVHSYMTMVEDSGKYILVAAVYPEIARLMERQWLRDLMGAPSPKDETGLGKLISLAREIVENRFKSELPERMDMLGSFIRHGLTRNQAELEVILQIVAGADTVAATFRATMLHVITNPGIYNTLVSEISQGVQSGAISSPIRDSEGQQLPYLQAVIREGLRIFPPGGYASKEAPPGGDTINGKHVPGGTHLGIAIFAMQRQKHVFGDDADLFRPERWLEASPEARSEMEKVTSLVFSGGKWTCLGKTVANMELNKIFVELLRRFDVAIVDPTRTWFSVNWSIFVNKEMFVRVTERKEQL</sequence>
<feature type="binding site" description="axial binding residue" evidence="1">
    <location>
        <position position="475"/>
    </location>
    <ligand>
        <name>heme</name>
        <dbReference type="ChEBI" id="CHEBI:30413"/>
    </ligand>
    <ligandPart>
        <name>Fe</name>
        <dbReference type="ChEBI" id="CHEBI:18248"/>
    </ligandPart>
</feature>
<evidence type="ECO:0000313" key="2">
    <source>
        <dbReference type="EMBL" id="KAF7505521.1"/>
    </source>
</evidence>
<gene>
    <name evidence="2" type="ORF">GJ744_000683</name>
</gene>
<accession>A0A8H7AE96</accession>
<dbReference type="Gene3D" id="1.10.630.10">
    <property type="entry name" value="Cytochrome P450"/>
    <property type="match status" value="1"/>
</dbReference>
<dbReference type="InterPro" id="IPR002401">
    <property type="entry name" value="Cyt_P450_E_grp-I"/>
</dbReference>
<dbReference type="InterPro" id="IPR036396">
    <property type="entry name" value="Cyt_P450_sf"/>
</dbReference>
<evidence type="ECO:0008006" key="4">
    <source>
        <dbReference type="Google" id="ProtNLM"/>
    </source>
</evidence>
<dbReference type="PANTHER" id="PTHR24305:SF168">
    <property type="entry name" value="P450, PUTATIVE (EUROFUNG)-RELATED"/>
    <property type="match status" value="1"/>
</dbReference>
<dbReference type="OrthoDB" id="3934656at2759"/>
<reference evidence="2" key="1">
    <citation type="submission" date="2020-02" db="EMBL/GenBank/DDBJ databases">
        <authorList>
            <person name="Palmer J.M."/>
        </authorList>
    </citation>
    <scope>NUCLEOTIDE SEQUENCE</scope>
    <source>
        <strain evidence="2">EPUS1.4</strain>
        <tissue evidence="2">Thallus</tissue>
    </source>
</reference>
<evidence type="ECO:0000313" key="3">
    <source>
        <dbReference type="Proteomes" id="UP000606974"/>
    </source>
</evidence>
<dbReference type="CDD" id="cd11060">
    <property type="entry name" value="CYP57A1-like"/>
    <property type="match status" value="1"/>
</dbReference>
<dbReference type="AlphaFoldDB" id="A0A8H7AE96"/>
<keyword evidence="3" id="KW-1185">Reference proteome</keyword>
<keyword evidence="1" id="KW-0408">Iron</keyword>
<dbReference type="GO" id="GO:0020037">
    <property type="term" value="F:heme binding"/>
    <property type="evidence" value="ECO:0007669"/>
    <property type="project" value="InterPro"/>
</dbReference>
<dbReference type="InterPro" id="IPR050121">
    <property type="entry name" value="Cytochrome_P450_monoxygenase"/>
</dbReference>
<dbReference type="Proteomes" id="UP000606974">
    <property type="component" value="Unassembled WGS sequence"/>
</dbReference>
<dbReference type="PRINTS" id="PR00385">
    <property type="entry name" value="P450"/>
</dbReference>
<dbReference type="GO" id="GO:0005506">
    <property type="term" value="F:iron ion binding"/>
    <property type="evidence" value="ECO:0007669"/>
    <property type="project" value="InterPro"/>
</dbReference>
<dbReference type="PANTHER" id="PTHR24305">
    <property type="entry name" value="CYTOCHROME P450"/>
    <property type="match status" value="1"/>
</dbReference>
<dbReference type="InterPro" id="IPR001128">
    <property type="entry name" value="Cyt_P450"/>
</dbReference>
<dbReference type="EMBL" id="JAACFV010000107">
    <property type="protein sequence ID" value="KAF7505521.1"/>
    <property type="molecule type" value="Genomic_DNA"/>
</dbReference>
<comment type="cofactor">
    <cofactor evidence="1">
        <name>heme</name>
        <dbReference type="ChEBI" id="CHEBI:30413"/>
    </cofactor>
</comment>
<keyword evidence="1" id="KW-0479">Metal-binding</keyword>
<evidence type="ECO:0000256" key="1">
    <source>
        <dbReference type="PIRSR" id="PIRSR602401-1"/>
    </source>
</evidence>
<dbReference type="SUPFAM" id="SSF48264">
    <property type="entry name" value="Cytochrome P450"/>
    <property type="match status" value="1"/>
</dbReference>